<accession>A0A8R1U0X4</accession>
<evidence type="ECO:0000313" key="1">
    <source>
        <dbReference type="EnsemblMetazoa" id="OVOC9191.1"/>
    </source>
</evidence>
<protein>
    <submittedName>
        <fullName evidence="1">Uncharacterized protein</fullName>
    </submittedName>
</protein>
<dbReference type="AlphaFoldDB" id="A0A8R1U0X4"/>
<keyword evidence="2" id="KW-1185">Reference proteome</keyword>
<proteinExistence type="predicted"/>
<reference evidence="1" key="2">
    <citation type="submission" date="2022-06" db="UniProtKB">
        <authorList>
            <consortium name="EnsemblMetazoa"/>
        </authorList>
    </citation>
    <scope>IDENTIFICATION</scope>
</reference>
<dbReference type="EnsemblMetazoa" id="OVOC9191.1">
    <property type="protein sequence ID" value="OVOC9191.1"/>
    <property type="gene ID" value="WBGene00246000"/>
</dbReference>
<reference evidence="2" key="1">
    <citation type="submission" date="2013-10" db="EMBL/GenBank/DDBJ databases">
        <title>Genome sequencing of Onchocerca volvulus.</title>
        <authorList>
            <person name="Cotton J."/>
            <person name="Tsai J."/>
            <person name="Stanley E."/>
            <person name="Tracey A."/>
            <person name="Holroyd N."/>
            <person name="Lustigman S."/>
            <person name="Berriman M."/>
        </authorList>
    </citation>
    <scope>NUCLEOTIDE SEQUENCE</scope>
</reference>
<sequence>KCNDRASPWRSRLHDREKPLSKVSLRAFAGTHSKMPCIQLQVDLIPSFIFLVTYWLYLDGCIIYSSTTALNNGEK</sequence>
<organism evidence="1 2">
    <name type="scientific">Onchocerca volvulus</name>
    <dbReference type="NCBI Taxonomy" id="6282"/>
    <lineage>
        <taxon>Eukaryota</taxon>
        <taxon>Metazoa</taxon>
        <taxon>Ecdysozoa</taxon>
        <taxon>Nematoda</taxon>
        <taxon>Chromadorea</taxon>
        <taxon>Rhabditida</taxon>
        <taxon>Spirurina</taxon>
        <taxon>Spiruromorpha</taxon>
        <taxon>Filarioidea</taxon>
        <taxon>Onchocercidae</taxon>
        <taxon>Onchocerca</taxon>
    </lineage>
</organism>
<evidence type="ECO:0000313" key="2">
    <source>
        <dbReference type="Proteomes" id="UP000024404"/>
    </source>
</evidence>
<dbReference type="Proteomes" id="UP000024404">
    <property type="component" value="Unassembled WGS sequence"/>
</dbReference>
<dbReference type="EMBL" id="CMVM020000256">
    <property type="status" value="NOT_ANNOTATED_CDS"/>
    <property type="molecule type" value="Genomic_DNA"/>
</dbReference>
<name>A0A8R1U0X4_ONCVO</name>